<dbReference type="InterPro" id="IPR007111">
    <property type="entry name" value="NACHT_NTPase"/>
</dbReference>
<reference evidence="8" key="2">
    <citation type="submission" date="2025-08" db="UniProtKB">
        <authorList>
            <consortium name="Ensembl"/>
        </authorList>
    </citation>
    <scope>IDENTIFICATION</scope>
</reference>
<dbReference type="Gene3D" id="3.80.10.10">
    <property type="entry name" value="Ribonuclease Inhibitor"/>
    <property type="match status" value="2"/>
</dbReference>
<evidence type="ECO:0000313" key="9">
    <source>
        <dbReference type="Proteomes" id="UP000472267"/>
    </source>
</evidence>
<keyword evidence="4" id="KW-0677">Repeat</keyword>
<evidence type="ECO:0000259" key="7">
    <source>
        <dbReference type="PROSITE" id="PS50837"/>
    </source>
</evidence>
<dbReference type="SUPFAM" id="SSF52047">
    <property type="entry name" value="RNI-like"/>
    <property type="match status" value="1"/>
</dbReference>
<dbReference type="InParanoid" id="A0A672HWE7"/>
<protein>
    <submittedName>
        <fullName evidence="8">Si:ch73-233m11.2</fullName>
    </submittedName>
</protein>
<dbReference type="GO" id="GO:0005524">
    <property type="term" value="F:ATP binding"/>
    <property type="evidence" value="ECO:0007669"/>
    <property type="project" value="UniProtKB-KW"/>
</dbReference>
<dbReference type="InterPro" id="IPR001611">
    <property type="entry name" value="Leu-rich_rpt"/>
</dbReference>
<dbReference type="PROSITE" id="PS50837">
    <property type="entry name" value="NACHT"/>
    <property type="match status" value="1"/>
</dbReference>
<comment type="similarity">
    <text evidence="2">Belongs to the NLRP family.</text>
</comment>
<keyword evidence="3" id="KW-0963">Cytoplasm</keyword>
<dbReference type="Gene3D" id="3.40.50.300">
    <property type="entry name" value="P-loop containing nucleotide triphosphate hydrolases"/>
    <property type="match status" value="1"/>
</dbReference>
<dbReference type="SUPFAM" id="SSF52540">
    <property type="entry name" value="P-loop containing nucleoside triphosphate hydrolases"/>
    <property type="match status" value="1"/>
</dbReference>
<feature type="domain" description="NACHT" evidence="7">
    <location>
        <begin position="70"/>
        <end position="202"/>
    </location>
</feature>
<reference evidence="8" key="1">
    <citation type="submission" date="2019-06" db="EMBL/GenBank/DDBJ databases">
        <authorList>
            <consortium name="Wellcome Sanger Institute Data Sharing"/>
        </authorList>
    </citation>
    <scope>NUCLEOTIDE SEQUENCE [LARGE SCALE GENOMIC DNA]</scope>
</reference>
<dbReference type="Proteomes" id="UP000472267">
    <property type="component" value="Chromosome 20"/>
</dbReference>
<dbReference type="InterPro" id="IPR032675">
    <property type="entry name" value="LRR_dom_sf"/>
</dbReference>
<dbReference type="PANTHER" id="PTHR45690">
    <property type="entry name" value="NACHT, LRR AND PYD DOMAINS-CONTAINING PROTEIN 12"/>
    <property type="match status" value="1"/>
</dbReference>
<gene>
    <name evidence="8" type="primary">si:ch73-233m11.2</name>
</gene>
<sequence>PYNSLVCCSDPLSLATFQGNCFGKTTLLGGELPASVISSNKYISGAQGTEEDWSSVDEAIRTALSAENRAAVLLVGPEGSGKTTTLKNMVVDWAKGKRLQSFSHVFYFQFRELNSLQGAFSLESLIQHSHSHTPASVQPLLQKPENVLLLFDGLSEYRHSPDPSVHSLCSDPSQEASVSCLVASLLHGSLLKGAASVVATRPTESLKCLSGTHVEMLGFLKPQRESYFNRFFTDPATAKRALGHMERTVGFYDISTSPRFCWTLCSVYKSLIDSGANLPETLTQLFVEILVHLLHTLSLSKASNRELVLALGRLASHCSLGQCSGSATEQMDSFGLQQFVASVDAFLESDRPVLSFHTQLIQDFILAICWFMDKSTYDGLEKRLEQDRRGSTFLQFFLSGLSEPLQRRPLEILLGEFNRDQIEDFRNWLKSNSEATLQGFSKDEHYRYFHLLHQAQNDSLVKEVITSTRRAISYGELSLQDAVALNYVITCVGGMETLNLYRTRSLSEEVARVLAPAMSLSQVIELADSSLGAAAVQHLASALSRGVIRKLDLSNSSLGDEKLKILCSGLKDCKLHNLKIWPLSVMKVSANCAKLCIVLTPNWRRSSMHFLFSVILYVVQNCALTAASMNALSAALCSNQSPLRKINLMQNHIGDDGMETLFKSLKQQHCKLQSLNVFDNEISGACCAHVKEALMTEHCCLSELDLSVNDVGQEGALQLCQALSQPSCPMEKLGLTRCGLTMPVFKELGSVLKSGTSQLKSLTVGLNDVGDAGVKPLWDALAHPGCLLEELDVEMTGLTDACVEDLCVAIRTSKTLKSVELRNNSLTDASVPALVEVMQDSPNMLELNLKYNDFSEDVFEMMDQCSNIRY</sequence>
<dbReference type="GO" id="GO:0005829">
    <property type="term" value="C:cytosol"/>
    <property type="evidence" value="ECO:0007669"/>
    <property type="project" value="UniProtKB-SubCell"/>
</dbReference>
<dbReference type="InterPro" id="IPR050637">
    <property type="entry name" value="NLRP_innate_immun_reg"/>
</dbReference>
<proteinExistence type="inferred from homology"/>
<dbReference type="OMA" id="HGMQEMN"/>
<evidence type="ECO:0000256" key="6">
    <source>
        <dbReference type="ARBA" id="ARBA00022840"/>
    </source>
</evidence>
<name>A0A672HWE7_SALFA</name>
<evidence type="ECO:0000256" key="3">
    <source>
        <dbReference type="ARBA" id="ARBA00022490"/>
    </source>
</evidence>
<dbReference type="PANTHER" id="PTHR45690:SF19">
    <property type="entry name" value="NACHT, LRR AND PYD DOMAINS-CONTAINING PROTEIN 3"/>
    <property type="match status" value="1"/>
</dbReference>
<dbReference type="Pfam" id="PF13516">
    <property type="entry name" value="LRR_6"/>
    <property type="match status" value="3"/>
</dbReference>
<accession>A0A672HWE7</accession>
<dbReference type="InterPro" id="IPR027417">
    <property type="entry name" value="P-loop_NTPase"/>
</dbReference>
<evidence type="ECO:0000256" key="4">
    <source>
        <dbReference type="ARBA" id="ARBA00022737"/>
    </source>
</evidence>
<keyword evidence="9" id="KW-1185">Reference proteome</keyword>
<evidence type="ECO:0000256" key="2">
    <source>
        <dbReference type="ARBA" id="ARBA00008665"/>
    </source>
</evidence>
<keyword evidence="5" id="KW-0547">Nucleotide-binding</keyword>
<evidence type="ECO:0000256" key="5">
    <source>
        <dbReference type="ARBA" id="ARBA00022741"/>
    </source>
</evidence>
<dbReference type="Pfam" id="PF05729">
    <property type="entry name" value="NACHT"/>
    <property type="match status" value="1"/>
</dbReference>
<organism evidence="8 9">
    <name type="scientific">Salarias fasciatus</name>
    <name type="common">Jewelled blenny</name>
    <name type="synonym">Blennius fasciatus</name>
    <dbReference type="NCBI Taxonomy" id="181472"/>
    <lineage>
        <taxon>Eukaryota</taxon>
        <taxon>Metazoa</taxon>
        <taxon>Chordata</taxon>
        <taxon>Craniata</taxon>
        <taxon>Vertebrata</taxon>
        <taxon>Euteleostomi</taxon>
        <taxon>Actinopterygii</taxon>
        <taxon>Neopterygii</taxon>
        <taxon>Teleostei</taxon>
        <taxon>Neoteleostei</taxon>
        <taxon>Acanthomorphata</taxon>
        <taxon>Ovalentaria</taxon>
        <taxon>Blenniimorphae</taxon>
        <taxon>Blenniiformes</taxon>
        <taxon>Blennioidei</taxon>
        <taxon>Blenniidae</taxon>
        <taxon>Salariinae</taxon>
        <taxon>Salarias</taxon>
    </lineage>
</organism>
<reference evidence="8" key="3">
    <citation type="submission" date="2025-09" db="UniProtKB">
        <authorList>
            <consortium name="Ensembl"/>
        </authorList>
    </citation>
    <scope>IDENTIFICATION</scope>
</reference>
<dbReference type="Ensembl" id="ENSSFAT00005034793.1">
    <property type="protein sequence ID" value="ENSSFAP00005033563.1"/>
    <property type="gene ID" value="ENSSFAG00005017028.1"/>
</dbReference>
<keyword evidence="6" id="KW-0067">ATP-binding</keyword>
<evidence type="ECO:0000313" key="8">
    <source>
        <dbReference type="Ensembl" id="ENSSFAP00005033563.1"/>
    </source>
</evidence>
<evidence type="ECO:0000256" key="1">
    <source>
        <dbReference type="ARBA" id="ARBA00004496"/>
    </source>
</evidence>
<dbReference type="AlphaFoldDB" id="A0A672HWE7"/>
<comment type="subcellular location">
    <subcellularLocation>
        <location evidence="1">Cytoplasm</location>
    </subcellularLocation>
</comment>
<dbReference type="FunCoup" id="A0A672HWE7">
    <property type="interactions" value="44"/>
</dbReference>
<dbReference type="SMART" id="SM00368">
    <property type="entry name" value="LRR_RI"/>
    <property type="match status" value="9"/>
</dbReference>